<proteinExistence type="predicted"/>
<dbReference type="AlphaFoldDB" id="A0A5S3PGY4"/>
<comment type="caution">
    <text evidence="2">The sequence shown here is derived from an EMBL/GenBank/DDBJ whole genome shotgun (WGS) entry which is preliminary data.</text>
</comment>
<evidence type="ECO:0000313" key="3">
    <source>
        <dbReference type="Proteomes" id="UP000310314"/>
    </source>
</evidence>
<evidence type="ECO:0000259" key="1">
    <source>
        <dbReference type="Pfam" id="PF13354"/>
    </source>
</evidence>
<dbReference type="RefSeq" id="WP_138659826.1">
    <property type="nucleotide sequence ID" value="NZ_VATY01000005.1"/>
</dbReference>
<dbReference type="Pfam" id="PF13354">
    <property type="entry name" value="Beta-lactamase2"/>
    <property type="match status" value="1"/>
</dbReference>
<dbReference type="InterPro" id="IPR012338">
    <property type="entry name" value="Beta-lactam/transpept-like"/>
</dbReference>
<dbReference type="GO" id="GO:0030655">
    <property type="term" value="P:beta-lactam antibiotic catabolic process"/>
    <property type="evidence" value="ECO:0007669"/>
    <property type="project" value="InterPro"/>
</dbReference>
<dbReference type="OrthoDB" id="1884322at2"/>
<reference evidence="2 3" key="1">
    <citation type="submission" date="2019-05" db="EMBL/GenBank/DDBJ databases">
        <authorList>
            <person name="Zhang J.-Y."/>
            <person name="Feg X."/>
            <person name="Du Z.-J."/>
        </authorList>
    </citation>
    <scope>NUCLEOTIDE SEQUENCE [LARGE SCALE GENOMIC DNA]</scope>
    <source>
        <strain evidence="2 3">RZ26</strain>
    </source>
</reference>
<dbReference type="EMBL" id="VATY01000005">
    <property type="protein sequence ID" value="TMM53367.1"/>
    <property type="molecule type" value="Genomic_DNA"/>
</dbReference>
<protein>
    <submittedName>
        <fullName evidence="2">Serine hydrolase</fullName>
    </submittedName>
</protein>
<dbReference type="InterPro" id="IPR045155">
    <property type="entry name" value="Beta-lactam_cat"/>
</dbReference>
<dbReference type="Proteomes" id="UP000310314">
    <property type="component" value="Unassembled WGS sequence"/>
</dbReference>
<dbReference type="PROSITE" id="PS51257">
    <property type="entry name" value="PROKAR_LIPOPROTEIN"/>
    <property type="match status" value="1"/>
</dbReference>
<dbReference type="GO" id="GO:0008800">
    <property type="term" value="F:beta-lactamase activity"/>
    <property type="evidence" value="ECO:0007669"/>
    <property type="project" value="InterPro"/>
</dbReference>
<organism evidence="2 3">
    <name type="scientific">Maribacter algarum</name>
    <name type="common">ex Zhang et al. 2020</name>
    <dbReference type="NCBI Taxonomy" id="2578118"/>
    <lineage>
        <taxon>Bacteria</taxon>
        <taxon>Pseudomonadati</taxon>
        <taxon>Bacteroidota</taxon>
        <taxon>Flavobacteriia</taxon>
        <taxon>Flavobacteriales</taxon>
        <taxon>Flavobacteriaceae</taxon>
        <taxon>Maribacter</taxon>
    </lineage>
</organism>
<feature type="domain" description="Beta-lactamase class A catalytic" evidence="1">
    <location>
        <begin position="73"/>
        <end position="172"/>
    </location>
</feature>
<name>A0A5S3PGY4_9FLAO</name>
<accession>A0A5S3PGY4</accession>
<keyword evidence="3" id="KW-1185">Reference proteome</keyword>
<gene>
    <name evidence="2" type="ORF">FEE95_20095</name>
</gene>
<dbReference type="SUPFAM" id="SSF56601">
    <property type="entry name" value="beta-lactamase/transpeptidase-like"/>
    <property type="match status" value="1"/>
</dbReference>
<dbReference type="Gene3D" id="3.40.710.10">
    <property type="entry name" value="DD-peptidase/beta-lactamase superfamily"/>
    <property type="match status" value="1"/>
</dbReference>
<sequence length="379" mass="43619">MFTRYITITLLALLISCDSQEKVDIRGPLETVLASQNPNIKRVMDSVHQYAVQIKFSQIDRKNGGISFKDYDFQVDSSRYFYPASTVKFPIALLTLSKLGSMDGLDRNTKFYVEGDTVESTFAREIEKIFAVSDNQSYNRLFEFLGQNYINSELTQIPFGPVRISHRVSTPDSDEITTRPLIVYQNDSTTTTLPNTINTSAKSLTLTDIQKGLGYMDGDSLVREPFDFSLKNYYPIETQHQVLKTVMFPEKFQSEEKIHLSPDQLDFVHTAMRTLPKNTGYDAETYYDGYCKFFMYGDLKENIPEHIKIYNKVGDAYGTLTDCAYIQDTKNNIEFLLTATIMVNKNAIFNDNDYEYDEIGFPFLAELGRELYNYELNRK</sequence>
<keyword evidence="2" id="KW-0378">Hydrolase</keyword>
<evidence type="ECO:0000313" key="2">
    <source>
        <dbReference type="EMBL" id="TMM53367.1"/>
    </source>
</evidence>